<evidence type="ECO:0000256" key="1">
    <source>
        <dbReference type="SAM" id="MobiDB-lite"/>
    </source>
</evidence>
<dbReference type="Proteomes" id="UP000075880">
    <property type="component" value="Unassembled WGS sequence"/>
</dbReference>
<protein>
    <submittedName>
        <fullName evidence="2">Uncharacterized protein</fullName>
    </submittedName>
</protein>
<accession>A0AAG5DPB7</accession>
<proteinExistence type="predicted"/>
<evidence type="ECO:0000313" key="3">
    <source>
        <dbReference type="Proteomes" id="UP000075880"/>
    </source>
</evidence>
<name>A0AAG5DPB7_ANOAO</name>
<sequence length="100" mass="11324">MKKTNKLDTEFRNEEFIVRRKTGTDTIIQSKLSGKEYRRSSAHLKKIGGPSSTELLEPGSTANSNSSSNNIPILSPSELETQLNKRVRQPPVKYHEYVPH</sequence>
<reference evidence="2" key="1">
    <citation type="submission" date="2024-04" db="UniProtKB">
        <authorList>
            <consortium name="EnsemblMetazoa"/>
        </authorList>
    </citation>
    <scope>IDENTIFICATION</scope>
    <source>
        <strain evidence="2">EBRO</strain>
    </source>
</reference>
<keyword evidence="3" id="KW-1185">Reference proteome</keyword>
<organism evidence="2 3">
    <name type="scientific">Anopheles atroparvus</name>
    <name type="common">European mosquito</name>
    <dbReference type="NCBI Taxonomy" id="41427"/>
    <lineage>
        <taxon>Eukaryota</taxon>
        <taxon>Metazoa</taxon>
        <taxon>Ecdysozoa</taxon>
        <taxon>Arthropoda</taxon>
        <taxon>Hexapoda</taxon>
        <taxon>Insecta</taxon>
        <taxon>Pterygota</taxon>
        <taxon>Neoptera</taxon>
        <taxon>Endopterygota</taxon>
        <taxon>Diptera</taxon>
        <taxon>Nematocera</taxon>
        <taxon>Culicoidea</taxon>
        <taxon>Culicidae</taxon>
        <taxon>Anophelinae</taxon>
        <taxon>Anopheles</taxon>
    </lineage>
</organism>
<evidence type="ECO:0000313" key="2">
    <source>
        <dbReference type="EnsemblMetazoa" id="ENSAATROPP012533"/>
    </source>
</evidence>
<dbReference type="AlphaFoldDB" id="A0AAG5DPB7"/>
<feature type="region of interest" description="Disordered" evidence="1">
    <location>
        <begin position="41"/>
        <end position="100"/>
    </location>
</feature>
<dbReference type="EnsemblMetazoa" id="ENSAATROPT013763">
    <property type="protein sequence ID" value="ENSAATROPP012533"/>
    <property type="gene ID" value="ENSAATROPG011170"/>
</dbReference>